<feature type="region of interest" description="Disordered" evidence="1">
    <location>
        <begin position="395"/>
        <end position="422"/>
    </location>
</feature>
<evidence type="ECO:0000313" key="6">
    <source>
        <dbReference type="EMBL" id="HAF7193015.1"/>
    </source>
</evidence>
<feature type="region of interest" description="Disordered" evidence="1">
    <location>
        <begin position="1"/>
        <end position="24"/>
    </location>
</feature>
<evidence type="ECO:0000259" key="3">
    <source>
        <dbReference type="Pfam" id="PF07515"/>
    </source>
</evidence>
<dbReference type="Gene3D" id="1.10.3210.40">
    <property type="match status" value="1"/>
</dbReference>
<dbReference type="Gene3D" id="1.10.10.10">
    <property type="entry name" value="Winged helix-like DNA-binding domain superfamily/Winged helix DNA-binding domain"/>
    <property type="match status" value="2"/>
</dbReference>
<protein>
    <submittedName>
        <fullName evidence="6">Uncharacterized protein</fullName>
    </submittedName>
</protein>
<gene>
    <name evidence="4" type="ORF">G0E04_08815</name>
    <name evidence="5" type="ORF">G3V22_001744</name>
    <name evidence="6" type="ORF">G9X10_001381</name>
</gene>
<evidence type="ECO:0000259" key="2">
    <source>
        <dbReference type="Pfam" id="PF07514"/>
    </source>
</evidence>
<dbReference type="InterPro" id="IPR011093">
    <property type="entry name" value="TraI_2_C"/>
</dbReference>
<dbReference type="EMBL" id="DAAWBQ010000013">
    <property type="protein sequence ID" value="HAF7193015.1"/>
    <property type="molecule type" value="Genomic_DNA"/>
</dbReference>
<organism evidence="6">
    <name type="scientific">Salmonella enterica subsp. enterica serovar Napoli</name>
    <dbReference type="NCBI Taxonomy" id="1151001"/>
    <lineage>
        <taxon>Bacteria</taxon>
        <taxon>Pseudomonadati</taxon>
        <taxon>Pseudomonadota</taxon>
        <taxon>Gammaproteobacteria</taxon>
        <taxon>Enterobacterales</taxon>
        <taxon>Enterobacteriaceae</taxon>
        <taxon>Salmonella</taxon>
    </lineage>
</organism>
<dbReference type="RefSeq" id="WP_203437984.1">
    <property type="nucleotide sequence ID" value="NZ_CP063140.1"/>
</dbReference>
<dbReference type="InterPro" id="IPR036390">
    <property type="entry name" value="WH_DNA-bd_sf"/>
</dbReference>
<name>A0A5I4JZ05_SALET</name>
<dbReference type="InterPro" id="IPR036388">
    <property type="entry name" value="WH-like_DNA-bd_sf"/>
</dbReference>
<dbReference type="Pfam" id="PF07515">
    <property type="entry name" value="TraI_2_C"/>
    <property type="match status" value="1"/>
</dbReference>
<feature type="domain" description="Putative conjugal transfer nickase/helicase TraI C-terminal" evidence="3">
    <location>
        <begin position="426"/>
        <end position="550"/>
    </location>
</feature>
<proteinExistence type="predicted"/>
<sequence>MFQKINSWMKTRNRRQPAANKTENATKIPLHSEEGYFEPVAVSDLLQHERRQQWLRTLWEYSALPKERFERYFLPPLHGVVNLCQRLPASAQGKFACTDGMVDYVLQTTVFAVRLSKGYMLPRGATAEEQSAQSVSWSAAVYYAALFHSLGTLWNIEGELRSGAVWHPGLSVPEEPYRFRFKTEPDIAGAQVFGEMIAIRFLPEPVLQWLGKKPHILRTLLAFISGRYTDATDINDIVNEAIVNAGGSPAGFAAVQGGLAPKLTATLNPAAESSPLLLQNPSAVPSVIPAIAEGGQETAPLLSSLGSGVGSERGEGQLSTDMDPDVRQVMSILGVLKDVDAQVSEPECGNTEADMVAGEPLPEMNIVSGGQENNTALPEQPRPEVVVSVVSTPDVASSEDDITGAEGQEGTELSTGDVPSLSSSELGDLFWSWLRDGLREGDIPVNSADACVHLTCGFVFISVPGVFFLFLKSHSRSCSSGVKESGRKEQVQAAFERMRKHRVSDSRRFWQCCLYEEAGCRGKYKKLTGYLIKMSEIYAPGNFPDDSLFLRVIN</sequence>
<reference evidence="6" key="1">
    <citation type="journal article" date="2018" name="Genome Biol.">
        <title>SKESA: strategic k-mer extension for scrupulous assemblies.</title>
        <authorList>
            <person name="Souvorov A."/>
            <person name="Agarwala R."/>
            <person name="Lipman D.J."/>
        </authorList>
    </citation>
    <scope>NUCLEOTIDE SEQUENCE</scope>
    <source>
        <strain evidence="6">Salmonella enterica</strain>
    </source>
</reference>
<evidence type="ECO:0000256" key="1">
    <source>
        <dbReference type="SAM" id="MobiDB-lite"/>
    </source>
</evidence>
<evidence type="ECO:0000313" key="5">
    <source>
        <dbReference type="EMBL" id="HAE1852870.1"/>
    </source>
</evidence>
<feature type="compositionally biased region" description="Polar residues" evidence="1">
    <location>
        <begin position="1"/>
        <end position="10"/>
    </location>
</feature>
<dbReference type="Gene3D" id="2.40.10.200">
    <property type="entry name" value="STY4665 C-terminal domain-like"/>
    <property type="match status" value="1"/>
</dbReference>
<dbReference type="EMBL" id="DAAMKB010000018">
    <property type="protein sequence ID" value="HAC7044189.1"/>
    <property type="molecule type" value="Genomic_DNA"/>
</dbReference>
<dbReference type="InterPro" id="IPR011119">
    <property type="entry name" value="Unchr_helicase_relaxase_TraI"/>
</dbReference>
<dbReference type="AlphaFoldDB" id="A0A5I4JZ05"/>
<reference evidence="6" key="2">
    <citation type="submission" date="2018-07" db="EMBL/GenBank/DDBJ databases">
        <authorList>
            <consortium name="NCBI Pathogen Detection Project"/>
        </authorList>
    </citation>
    <scope>NUCLEOTIDE SEQUENCE</scope>
    <source>
        <strain evidence="6">Salmonella enterica</strain>
    </source>
</reference>
<evidence type="ECO:0000313" key="4">
    <source>
        <dbReference type="EMBL" id="HAC7044189.1"/>
    </source>
</evidence>
<comment type="caution">
    <text evidence="6">The sequence shown here is derived from an EMBL/GenBank/DDBJ whole genome shotgun (WGS) entry which is preliminary data.</text>
</comment>
<feature type="domain" description="Uncharacterised" evidence="2">
    <location>
        <begin position="36"/>
        <end position="241"/>
    </location>
</feature>
<dbReference type="Pfam" id="PF07514">
    <property type="entry name" value="TraI_2"/>
    <property type="match status" value="1"/>
</dbReference>
<dbReference type="EMBL" id="DAARCN010000019">
    <property type="protein sequence ID" value="HAE1852870.1"/>
    <property type="molecule type" value="Genomic_DNA"/>
</dbReference>
<accession>A0A5I4JZ05</accession>
<dbReference type="SUPFAM" id="SSF46785">
    <property type="entry name" value="Winged helix' DNA-binding domain"/>
    <property type="match status" value="1"/>
</dbReference>
<dbReference type="InterPro" id="IPR022391">
    <property type="entry name" value="ICE_relaxase_PFGI-1"/>
</dbReference>
<dbReference type="NCBIfam" id="TIGR03760">
    <property type="entry name" value="ICE_TraI_Pfluor"/>
    <property type="match status" value="1"/>
</dbReference>